<dbReference type="Gene3D" id="3.20.20.370">
    <property type="entry name" value="Glycoside hydrolase/deacetylase"/>
    <property type="match status" value="1"/>
</dbReference>
<evidence type="ECO:0000313" key="1">
    <source>
        <dbReference type="EMBL" id="KFM69489.1"/>
    </source>
</evidence>
<evidence type="ECO:0000313" key="2">
    <source>
        <dbReference type="Proteomes" id="UP000054359"/>
    </source>
</evidence>
<name>A0A087TWK0_STEMI</name>
<dbReference type="EMBL" id="KK117081">
    <property type="protein sequence ID" value="KFM69489.1"/>
    <property type="molecule type" value="Genomic_DNA"/>
</dbReference>
<dbReference type="STRING" id="407821.A0A087TWK0"/>
<dbReference type="Proteomes" id="UP000054359">
    <property type="component" value="Unassembled WGS sequence"/>
</dbReference>
<gene>
    <name evidence="1" type="ORF">X975_13570</name>
</gene>
<dbReference type="AlphaFoldDB" id="A0A087TWK0"/>
<reference evidence="1 2" key="1">
    <citation type="submission" date="2013-11" db="EMBL/GenBank/DDBJ databases">
        <title>Genome sequencing of Stegodyphus mimosarum.</title>
        <authorList>
            <person name="Bechsgaard J."/>
        </authorList>
    </citation>
    <scope>NUCLEOTIDE SEQUENCE [LARGE SCALE GENOMIC DNA]</scope>
</reference>
<feature type="non-terminal residue" evidence="1">
    <location>
        <position position="210"/>
    </location>
</feature>
<proteinExistence type="predicted"/>
<protein>
    <recommendedName>
        <fullName evidence="3">Peritrophic membrane chitin binding protein</fullName>
    </recommendedName>
</protein>
<accession>A0A087TWK0</accession>
<evidence type="ECO:0008006" key="3">
    <source>
        <dbReference type="Google" id="ProtNLM"/>
    </source>
</evidence>
<dbReference type="InterPro" id="IPR052740">
    <property type="entry name" value="CE4"/>
</dbReference>
<sequence>MLNTYGRIPQEEIMGHRAPFLQTAGNITFRVLKKEGFLYDSSMPTRNYMEPPVWPYTLDYGYLQDCQIQPCPTETFEGIWLVPMIQYRRKSKTGDFFCSMVDACTPQPITAADTKDFLMQNFERHYKSNKAPFPVFLHEGWLRDKERLNGYLQFLDEILEKDDVFVVSIRQVIEYMKKPVTVEEYTARMAKQAEPCEKSEVCTYKKPLRN</sequence>
<dbReference type="OrthoDB" id="504708at2759"/>
<dbReference type="PANTHER" id="PTHR45985">
    <property type="match status" value="1"/>
</dbReference>
<dbReference type="GO" id="GO:0005975">
    <property type="term" value="P:carbohydrate metabolic process"/>
    <property type="evidence" value="ECO:0007669"/>
    <property type="project" value="InterPro"/>
</dbReference>
<dbReference type="SUPFAM" id="SSF88713">
    <property type="entry name" value="Glycoside hydrolase/deacetylase"/>
    <property type="match status" value="1"/>
</dbReference>
<organism evidence="1 2">
    <name type="scientific">Stegodyphus mimosarum</name>
    <name type="common">African social velvet spider</name>
    <dbReference type="NCBI Taxonomy" id="407821"/>
    <lineage>
        <taxon>Eukaryota</taxon>
        <taxon>Metazoa</taxon>
        <taxon>Ecdysozoa</taxon>
        <taxon>Arthropoda</taxon>
        <taxon>Chelicerata</taxon>
        <taxon>Arachnida</taxon>
        <taxon>Araneae</taxon>
        <taxon>Araneomorphae</taxon>
        <taxon>Entelegynae</taxon>
        <taxon>Eresoidea</taxon>
        <taxon>Eresidae</taxon>
        <taxon>Stegodyphus</taxon>
    </lineage>
</organism>
<dbReference type="OMA" id="CYPPANE"/>
<dbReference type="InterPro" id="IPR011330">
    <property type="entry name" value="Glyco_hydro/deAcase_b/a-brl"/>
</dbReference>
<dbReference type="PANTHER" id="PTHR45985:SF8">
    <property type="entry name" value="CHITIN DEACETYLASE-LIKE 9, ISOFORM A"/>
    <property type="match status" value="1"/>
</dbReference>
<keyword evidence="2" id="KW-1185">Reference proteome</keyword>